<dbReference type="Gene3D" id="1.10.238.10">
    <property type="entry name" value="EF-hand"/>
    <property type="match status" value="1"/>
</dbReference>
<dbReference type="SUPFAM" id="SSF47473">
    <property type="entry name" value="EF-hand"/>
    <property type="match status" value="1"/>
</dbReference>
<dbReference type="InterPro" id="IPR002048">
    <property type="entry name" value="EF_hand_dom"/>
</dbReference>
<dbReference type="EMBL" id="EF590268">
    <property type="protein sequence ID" value="ABU86411.1"/>
    <property type="molecule type" value="mRNA"/>
</dbReference>
<proteinExistence type="evidence at transcript level"/>
<dbReference type="GO" id="GO:0009773">
    <property type="term" value="P:photosynthetic electron transport in photosystem I"/>
    <property type="evidence" value="ECO:0007669"/>
    <property type="project" value="InterPro"/>
</dbReference>
<dbReference type="SMR" id="B6RD06"/>
<evidence type="ECO:0000256" key="3">
    <source>
        <dbReference type="SAM" id="SignalP"/>
    </source>
</evidence>
<evidence type="ECO:0000256" key="2">
    <source>
        <dbReference type="SAM" id="MobiDB-lite"/>
    </source>
</evidence>
<dbReference type="FunFam" id="1.10.238.10:FF:000693">
    <property type="entry name" value="EF-hand domain-containing family member B"/>
    <property type="match status" value="1"/>
</dbReference>
<organism evidence="5">
    <name type="scientific">Thalassiosira pseudonana</name>
    <name type="common">Marine diatom</name>
    <name type="synonym">Cyclotella nana</name>
    <dbReference type="NCBI Taxonomy" id="35128"/>
    <lineage>
        <taxon>Eukaryota</taxon>
        <taxon>Sar</taxon>
        <taxon>Stramenopiles</taxon>
        <taxon>Ochrophyta</taxon>
        <taxon>Bacillariophyta</taxon>
        <taxon>Coscinodiscophyceae</taxon>
        <taxon>Thalassiosirophycidae</taxon>
        <taxon>Thalassiosirales</taxon>
        <taxon>Thalassiosiraceae</taxon>
        <taxon>Thalassiosira</taxon>
    </lineage>
</organism>
<reference evidence="5" key="1">
    <citation type="submission" date="2007-05" db="EMBL/GenBank/DDBJ databases">
        <authorList>
            <person name="Chung C.-C."/>
            <person name="Hwang S.-P.L."/>
            <person name="Chang J."/>
        </authorList>
    </citation>
    <scope>NUCLEOTIDE SEQUENCE</scope>
</reference>
<keyword evidence="3" id="KW-0732">Signal</keyword>
<dbReference type="CDD" id="cd00051">
    <property type="entry name" value="EFh"/>
    <property type="match status" value="1"/>
</dbReference>
<dbReference type="InterPro" id="IPR037497">
    <property type="entry name" value="PGR5"/>
</dbReference>
<evidence type="ECO:0000259" key="4">
    <source>
        <dbReference type="PROSITE" id="PS50222"/>
    </source>
</evidence>
<feature type="domain" description="EF-hand" evidence="4">
    <location>
        <begin position="134"/>
        <end position="169"/>
    </location>
</feature>
<dbReference type="SMART" id="SM00054">
    <property type="entry name" value="EFh"/>
    <property type="match status" value="2"/>
</dbReference>
<evidence type="ECO:0000256" key="1">
    <source>
        <dbReference type="ARBA" id="ARBA00022837"/>
    </source>
</evidence>
<feature type="region of interest" description="Disordered" evidence="2">
    <location>
        <begin position="45"/>
        <end position="86"/>
    </location>
</feature>
<dbReference type="Pfam" id="PF13499">
    <property type="entry name" value="EF-hand_7"/>
    <property type="match status" value="1"/>
</dbReference>
<feature type="domain" description="EF-hand" evidence="4">
    <location>
        <begin position="171"/>
        <end position="206"/>
    </location>
</feature>
<feature type="compositionally biased region" description="Pro residues" evidence="2">
    <location>
        <begin position="73"/>
        <end position="83"/>
    </location>
</feature>
<accession>B6RD06</accession>
<dbReference type="PANTHER" id="PTHR35709">
    <property type="entry name" value="PROTEIN PROTON GRADIENT REGULATION 5, CHLOROPLASTIC"/>
    <property type="match status" value="1"/>
</dbReference>
<keyword evidence="1" id="KW-0106">Calcium</keyword>
<dbReference type="AlphaFoldDB" id="B6RD06"/>
<dbReference type="InterPro" id="IPR011992">
    <property type="entry name" value="EF-hand-dom_pair"/>
</dbReference>
<dbReference type="PROSITE" id="PS00018">
    <property type="entry name" value="EF_HAND_1"/>
    <property type="match status" value="2"/>
</dbReference>
<evidence type="ECO:0000313" key="5">
    <source>
        <dbReference type="EMBL" id="ABU86411.1"/>
    </source>
</evidence>
<feature type="compositionally biased region" description="Polar residues" evidence="2">
    <location>
        <begin position="45"/>
        <end position="54"/>
    </location>
</feature>
<dbReference type="GO" id="GO:0005509">
    <property type="term" value="F:calcium ion binding"/>
    <property type="evidence" value="ECO:0007669"/>
    <property type="project" value="InterPro"/>
</dbReference>
<dbReference type="HOGENOM" id="CLU_077833_0_0_1"/>
<dbReference type="PROSITE" id="PS50222">
    <property type="entry name" value="EF_HAND_2"/>
    <property type="match status" value="2"/>
</dbReference>
<reference evidence="5" key="2">
    <citation type="journal article" date="2008" name="Appl. Environ. Microbiol.">
        <title>Nitric oxide as a signaling factor to upregulate the death-specific protein in a marine diatom, Skeletonema costatum, during blockage of electron flow in photosynthesis.</title>
        <authorList>
            <person name="Chung C.C."/>
            <person name="Hwang S.P."/>
            <person name="Chang J."/>
        </authorList>
    </citation>
    <scope>NUCLEOTIDE SEQUENCE</scope>
</reference>
<dbReference type="GO" id="GO:0009644">
    <property type="term" value="P:response to high light intensity"/>
    <property type="evidence" value="ECO:0007669"/>
    <property type="project" value="InterPro"/>
</dbReference>
<feature type="signal peptide" evidence="3">
    <location>
        <begin position="1"/>
        <end position="22"/>
    </location>
</feature>
<sequence>MIAQKKALLATLTIVALNNANAFVVPSTTTARPFISRPLYESSMVDQQESTTSYQQQHDDDDNDTNKLIMDIPPTPKATPTPKNPAHKEGIFSPLVYAASTVIGPEQLNKVRAQIISLHSDIIKSFVSTSDSTLGKAILRQLFEMTDADNSGYLDKREVEAALNLLGFKWLKEKHVEKIFERADLNSDGEISLEEFMAEAPKTLKVNLVKLAKNNGGDMGLLV</sequence>
<name>B6RD06_THAPS</name>
<protein>
    <submittedName>
        <fullName evidence="5">Death-specific protein 1</fullName>
    </submittedName>
</protein>
<feature type="chain" id="PRO_5002846315" evidence="3">
    <location>
        <begin position="23"/>
        <end position="223"/>
    </location>
</feature>
<dbReference type="PANTHER" id="PTHR35709:SF1">
    <property type="entry name" value="PROTEIN PROTON GRADIENT REGULATION 5, CHLOROPLASTIC"/>
    <property type="match status" value="1"/>
</dbReference>
<dbReference type="InterPro" id="IPR018247">
    <property type="entry name" value="EF_Hand_1_Ca_BS"/>
</dbReference>